<feature type="transmembrane region" description="Helical" evidence="2">
    <location>
        <begin position="531"/>
        <end position="555"/>
    </location>
</feature>
<name>A0A2D0KL96_9GAMM</name>
<proteinExistence type="predicted"/>
<feature type="domain" description="Phage tail tape measure protein" evidence="3">
    <location>
        <begin position="89"/>
        <end position="284"/>
    </location>
</feature>
<dbReference type="EMBL" id="NJAJ01000034">
    <property type="protein sequence ID" value="PHM64211.1"/>
    <property type="molecule type" value="Genomic_DNA"/>
</dbReference>
<dbReference type="PANTHER" id="PTHR37813">
    <property type="entry name" value="FELS-2 PROPHAGE PROTEIN"/>
    <property type="match status" value="1"/>
</dbReference>
<dbReference type="Proteomes" id="UP000222366">
    <property type="component" value="Unassembled WGS sequence"/>
</dbReference>
<evidence type="ECO:0000313" key="5">
    <source>
        <dbReference type="Proteomes" id="UP000222366"/>
    </source>
</evidence>
<dbReference type="Pfam" id="PF10145">
    <property type="entry name" value="PhageMin_Tail"/>
    <property type="match status" value="1"/>
</dbReference>
<keyword evidence="5" id="KW-1185">Reference proteome</keyword>
<dbReference type="InterPro" id="IPR010090">
    <property type="entry name" value="Phage_tape_meas"/>
</dbReference>
<evidence type="ECO:0000256" key="2">
    <source>
        <dbReference type="SAM" id="Phobius"/>
    </source>
</evidence>
<dbReference type="PANTHER" id="PTHR37813:SF1">
    <property type="entry name" value="FELS-2 PROPHAGE PROTEIN"/>
    <property type="match status" value="1"/>
</dbReference>
<comment type="caution">
    <text evidence="4">The sequence shown here is derived from an EMBL/GenBank/DDBJ whole genome shotgun (WGS) entry which is preliminary data.</text>
</comment>
<protein>
    <submittedName>
        <fullName evidence="4">Phage tail tape measure protein</fullName>
    </submittedName>
</protein>
<dbReference type="AlphaFoldDB" id="A0A2D0KL96"/>
<evidence type="ECO:0000259" key="3">
    <source>
        <dbReference type="Pfam" id="PF10145"/>
    </source>
</evidence>
<reference evidence="4 5" key="1">
    <citation type="journal article" date="2017" name="Nat. Microbiol.">
        <title>Natural product diversity associated with the nematode symbionts Photorhabdus and Xenorhabdus.</title>
        <authorList>
            <person name="Tobias N.J."/>
            <person name="Wolff H."/>
            <person name="Djahanschiri B."/>
            <person name="Grundmann F."/>
            <person name="Kronenwerth M."/>
            <person name="Shi Y.M."/>
            <person name="Simonyi S."/>
            <person name="Grun P."/>
            <person name="Shapiro-Ilan D."/>
            <person name="Pidot S.J."/>
            <person name="Stinear T.P."/>
            <person name="Ebersberger I."/>
            <person name="Bode H.B."/>
        </authorList>
    </citation>
    <scope>NUCLEOTIDE SEQUENCE [LARGE SCALE GENOMIC DNA]</scope>
    <source>
        <strain evidence="4 5">DSM 17904</strain>
    </source>
</reference>
<dbReference type="NCBIfam" id="TIGR01760">
    <property type="entry name" value="tape_meas_TP901"/>
    <property type="match status" value="1"/>
</dbReference>
<keyword evidence="1" id="KW-1188">Viral release from host cell</keyword>
<dbReference type="RefSeq" id="WP_244590418.1">
    <property type="nucleotide sequence ID" value="NZ_CAWNRH010000109.1"/>
</dbReference>
<evidence type="ECO:0000313" key="4">
    <source>
        <dbReference type="EMBL" id="PHM64211.1"/>
    </source>
</evidence>
<sequence>MSQLDFILNLINRVTEPLDNLKNTISGVAEESQKAFGKISAGGQTIADAFWSTHSFLEPAIQMDEALKTASLQGIDSSVMAKIANDSVTFSSQYGKSAIDFVNSAAEINKAVQGLEQTELPQMTKIANTTAVALKASSTDAANYMGKMFALFSGHAQSVGNLQFAEELSGKAVFMAQTFGTSMPEMTKLLEDARKAGTNFGVGIDEQLAVLGQLQETLGGDASRAYEAFLSVAADGGKSLGLSFVNAYGQMLSMPEILAQLQAKYGSSIEGNLKAQAEIEAAFGDSAVVVKALFNDVDALNKNMAALGANDGMDRTYKMAAQMADPWERLQQIWQNLHILIGSALLPVIKPLVNWLADTSQVLVRWMKLFPNIARWVGYITLVIMNFAAIGAMANIVMGVSKLILIGLRGVMAGFTLLMQLGTVAVWLYRASIFAWNIALRVLQGTLLVIRGAAILTGLAFSFMSWPILLLIAVIAGLVFAVIKFWQPIKAFISGFIQGFSEASDSLSPLSFLFGAIGRAIGSVWNAVKVLFSVLGGFISLLWNGIKGLFGWFAKLLAPIQYTDEELKNVTEAGSVFGRVVAGAIGLIMLPINLISYAIGGLAELFSFVCKLITGDWNSLGDLFKEFTFVKAFLDMVDGIKNIFSGFFDWLSETFGEEINSVINTLNHIPFVNIETIPIEKSVTKSTAGIPNIGNDSQTVLTGGKKLGINRNGLMSEVANNSQTVNDNSRRIESVTFNVANSMTPDQFTEWEQVAYG</sequence>
<feature type="transmembrane region" description="Helical" evidence="2">
    <location>
        <begin position="576"/>
        <end position="599"/>
    </location>
</feature>
<evidence type="ECO:0000256" key="1">
    <source>
        <dbReference type="ARBA" id="ARBA00022612"/>
    </source>
</evidence>
<gene>
    <name evidence="4" type="ORF">Xsto_03234</name>
</gene>
<keyword evidence="2" id="KW-0812">Transmembrane</keyword>
<feature type="transmembrane region" description="Helical" evidence="2">
    <location>
        <begin position="438"/>
        <end position="460"/>
    </location>
</feature>
<organism evidence="4 5">
    <name type="scientific">Xenorhabdus stockiae</name>
    <dbReference type="NCBI Taxonomy" id="351614"/>
    <lineage>
        <taxon>Bacteria</taxon>
        <taxon>Pseudomonadati</taxon>
        <taxon>Pseudomonadota</taxon>
        <taxon>Gammaproteobacteria</taxon>
        <taxon>Enterobacterales</taxon>
        <taxon>Morganellaceae</taxon>
        <taxon>Xenorhabdus</taxon>
    </lineage>
</organism>
<feature type="transmembrane region" description="Helical" evidence="2">
    <location>
        <begin position="403"/>
        <end position="429"/>
    </location>
</feature>
<feature type="transmembrane region" description="Helical" evidence="2">
    <location>
        <begin position="466"/>
        <end position="486"/>
    </location>
</feature>
<accession>A0A2D0KL96</accession>
<keyword evidence="2" id="KW-0472">Membrane</keyword>
<keyword evidence="2" id="KW-1133">Transmembrane helix</keyword>
<feature type="transmembrane region" description="Helical" evidence="2">
    <location>
        <begin position="376"/>
        <end position="397"/>
    </location>
</feature>